<reference evidence="2" key="1">
    <citation type="journal article" date="2020" name="New Phytol.">
        <title>Comparative genomics reveals dynamic genome evolution in host specialist ectomycorrhizal fungi.</title>
        <authorList>
            <person name="Lofgren L.A."/>
            <person name="Nguyen N.H."/>
            <person name="Vilgalys R."/>
            <person name="Ruytinx J."/>
            <person name="Liao H.L."/>
            <person name="Branco S."/>
            <person name="Kuo A."/>
            <person name="LaButti K."/>
            <person name="Lipzen A."/>
            <person name="Andreopoulos W."/>
            <person name="Pangilinan J."/>
            <person name="Riley R."/>
            <person name="Hundley H."/>
            <person name="Na H."/>
            <person name="Barry K."/>
            <person name="Grigoriev I.V."/>
            <person name="Stajich J.E."/>
            <person name="Kennedy P.G."/>
        </authorList>
    </citation>
    <scope>NUCLEOTIDE SEQUENCE</scope>
    <source>
        <strain evidence="2">FC423</strain>
    </source>
</reference>
<dbReference type="GeneID" id="64694442"/>
<dbReference type="RefSeq" id="XP_041284258.1">
    <property type="nucleotide sequence ID" value="XM_041432183.1"/>
</dbReference>
<feature type="region of interest" description="Disordered" evidence="1">
    <location>
        <begin position="294"/>
        <end position="337"/>
    </location>
</feature>
<organism evidence="2 3">
    <name type="scientific">Suillus discolor</name>
    <dbReference type="NCBI Taxonomy" id="1912936"/>
    <lineage>
        <taxon>Eukaryota</taxon>
        <taxon>Fungi</taxon>
        <taxon>Dikarya</taxon>
        <taxon>Basidiomycota</taxon>
        <taxon>Agaricomycotina</taxon>
        <taxon>Agaricomycetes</taxon>
        <taxon>Agaricomycetidae</taxon>
        <taxon>Boletales</taxon>
        <taxon>Suillineae</taxon>
        <taxon>Suillaceae</taxon>
        <taxon>Suillus</taxon>
    </lineage>
</organism>
<feature type="compositionally biased region" description="Acidic residues" evidence="1">
    <location>
        <begin position="316"/>
        <end position="337"/>
    </location>
</feature>
<evidence type="ECO:0000313" key="3">
    <source>
        <dbReference type="Proteomes" id="UP000823399"/>
    </source>
</evidence>
<dbReference type="AlphaFoldDB" id="A0A9P7JKL0"/>
<dbReference type="Proteomes" id="UP000823399">
    <property type="component" value="Unassembled WGS sequence"/>
</dbReference>
<proteinExistence type="predicted"/>
<accession>A0A9P7JKL0</accession>
<gene>
    <name evidence="2" type="ORF">F5147DRAFT_590539</name>
</gene>
<dbReference type="EMBL" id="JABBWM010000361">
    <property type="protein sequence ID" value="KAG2081996.1"/>
    <property type="molecule type" value="Genomic_DNA"/>
</dbReference>
<keyword evidence="3" id="KW-1185">Reference proteome</keyword>
<comment type="caution">
    <text evidence="2">The sequence shown here is derived from an EMBL/GenBank/DDBJ whole genome shotgun (WGS) entry which is preliminary data.</text>
</comment>
<evidence type="ECO:0000313" key="2">
    <source>
        <dbReference type="EMBL" id="KAG2081996.1"/>
    </source>
</evidence>
<dbReference type="OrthoDB" id="3269232at2759"/>
<sequence>MATSLVTSNQGHLPLLQPSPVRVLADAIHQYQNAHSVENPSLPFDDIEVTENAFRSSSTQTPSSFFESLTRLSPNNAVAGPSTPSPLDDFSRTVVNSLASTSASFLVSSSPLHSSSQFPRYIPTSISPSRKRKSELLDFEPETQREWALQQGLAAAHEREAAQKAMMGGMQSTIILQGMYCDSLHGQLAAQEEAKNNSKKRGKLMGNGLPCYLSGDAFYTRVVDHEKAAADEEVAKQARKEGREQRAAVLEEWKKTEEARKKRNRELKGKYQMDLERWKEEKELAKLEKRRLAWKKPTRGKLEAPLPKPVLAEGTAGDELDVDGDDHENASDEDEEE</sequence>
<evidence type="ECO:0000256" key="1">
    <source>
        <dbReference type="SAM" id="MobiDB-lite"/>
    </source>
</evidence>
<name>A0A9P7JKL0_9AGAM</name>
<protein>
    <submittedName>
        <fullName evidence="2">Uncharacterized protein</fullName>
    </submittedName>
</protein>